<accession>A0A1I8F7U0</accession>
<evidence type="ECO:0000259" key="2">
    <source>
        <dbReference type="PROSITE" id="PS51180"/>
    </source>
</evidence>
<feature type="region of interest" description="Disordered" evidence="1">
    <location>
        <begin position="473"/>
        <end position="492"/>
    </location>
</feature>
<evidence type="ECO:0000313" key="3">
    <source>
        <dbReference type="Proteomes" id="UP000095280"/>
    </source>
</evidence>
<dbReference type="Proteomes" id="UP000095280">
    <property type="component" value="Unplaced"/>
</dbReference>
<feature type="compositionally biased region" description="Low complexity" evidence="1">
    <location>
        <begin position="388"/>
        <end position="400"/>
    </location>
</feature>
<proteinExistence type="predicted"/>
<feature type="compositionally biased region" description="Polar residues" evidence="1">
    <location>
        <begin position="545"/>
        <end position="583"/>
    </location>
</feature>
<feature type="compositionally biased region" description="Polar residues" evidence="1">
    <location>
        <begin position="522"/>
        <end position="536"/>
    </location>
</feature>
<dbReference type="WBParaSite" id="maker-unitig_23982-snap-gene-0.2-mRNA-1">
    <property type="protein sequence ID" value="maker-unitig_23982-snap-gene-0.2-mRNA-1"/>
    <property type="gene ID" value="maker-unitig_23982-snap-gene-0.2"/>
</dbReference>
<dbReference type="GO" id="GO:0043328">
    <property type="term" value="P:protein transport to vacuole involved in ubiquitin-dependent protein catabolic process via the multivesicular body sorting pathway"/>
    <property type="evidence" value="ECO:0007669"/>
    <property type="project" value="TreeGrafter"/>
</dbReference>
<name>A0A1I8F7U0_9PLAT</name>
<dbReference type="GO" id="GO:0005768">
    <property type="term" value="C:endosome"/>
    <property type="evidence" value="ECO:0007669"/>
    <property type="project" value="TreeGrafter"/>
</dbReference>
<feature type="compositionally biased region" description="Low complexity" evidence="1">
    <location>
        <begin position="320"/>
        <end position="332"/>
    </location>
</feature>
<keyword evidence="3" id="KW-1185">Reference proteome</keyword>
<feature type="region of interest" description="Disordered" evidence="1">
    <location>
        <begin position="223"/>
        <end position="269"/>
    </location>
</feature>
<protein>
    <submittedName>
        <fullName evidence="4">BRO1 domain-containing protein</fullName>
    </submittedName>
</protein>
<dbReference type="Pfam" id="PF03097">
    <property type="entry name" value="BRO1"/>
    <property type="match status" value="1"/>
</dbReference>
<feature type="compositionally biased region" description="Low complexity" evidence="1">
    <location>
        <begin position="500"/>
        <end position="514"/>
    </location>
</feature>
<feature type="compositionally biased region" description="Basic and acidic residues" evidence="1">
    <location>
        <begin position="371"/>
        <end position="381"/>
    </location>
</feature>
<feature type="region of interest" description="Disordered" evidence="1">
    <location>
        <begin position="1320"/>
        <end position="1415"/>
    </location>
</feature>
<dbReference type="InterPro" id="IPR004328">
    <property type="entry name" value="BRO1_dom"/>
</dbReference>
<feature type="compositionally biased region" description="Basic and acidic residues" evidence="1">
    <location>
        <begin position="1354"/>
        <end position="1387"/>
    </location>
</feature>
<organism evidence="3 4">
    <name type="scientific">Macrostomum lignano</name>
    <dbReference type="NCBI Taxonomy" id="282301"/>
    <lineage>
        <taxon>Eukaryota</taxon>
        <taxon>Metazoa</taxon>
        <taxon>Spiralia</taxon>
        <taxon>Lophotrochozoa</taxon>
        <taxon>Platyhelminthes</taxon>
        <taxon>Rhabditophora</taxon>
        <taxon>Macrostomorpha</taxon>
        <taxon>Macrostomida</taxon>
        <taxon>Macrostomidae</taxon>
        <taxon>Macrostomum</taxon>
    </lineage>
</organism>
<feature type="region of interest" description="Disordered" evidence="1">
    <location>
        <begin position="302"/>
        <end position="332"/>
    </location>
</feature>
<feature type="compositionally biased region" description="Polar residues" evidence="1">
    <location>
        <begin position="591"/>
        <end position="615"/>
    </location>
</feature>
<dbReference type="GO" id="GO:0045022">
    <property type="term" value="P:early endosome to late endosome transport"/>
    <property type="evidence" value="ECO:0007669"/>
    <property type="project" value="TreeGrafter"/>
</dbReference>
<feature type="domain" description="BRO1" evidence="2">
    <location>
        <begin position="1"/>
        <end position="147"/>
    </location>
</feature>
<feature type="region of interest" description="Disordered" evidence="1">
    <location>
        <begin position="367"/>
        <end position="424"/>
    </location>
</feature>
<feature type="compositionally biased region" description="Low complexity" evidence="1">
    <location>
        <begin position="1320"/>
        <end position="1346"/>
    </location>
</feature>
<dbReference type="PANTHER" id="PTHR23030:SF30">
    <property type="entry name" value="TYROSINE-PROTEIN PHOSPHATASE NON-RECEPTOR TYPE 23"/>
    <property type="match status" value="1"/>
</dbReference>
<evidence type="ECO:0000313" key="4">
    <source>
        <dbReference type="WBParaSite" id="maker-unitig_23982-snap-gene-0.2-mRNA-1"/>
    </source>
</evidence>
<feature type="region of interest" description="Disordered" evidence="1">
    <location>
        <begin position="500"/>
        <end position="615"/>
    </location>
</feature>
<sequence length="1415" mass="152576">DSWPDPKALFGNIRSQAQFLRIPGGLLLCSNCEDTGEYGLRLAWLLKARESLQAAIAANKDLKDSEMRETLNFVQDVIVGKHESAEKDNNLIYHAQIPQTVPEVQSAQLVKPLAFDPAEAAGPDLFKRLVPMKTSEASSVYSEEVSKKLRDWRCVETRILSLASAQQLAGETSVDESVRRERDPEFYSVSEDAPLPQALYDACAQLSVEGDAAQKRLTQRNAAAGVGSGGRGHPAWRAASADQGRPAETAGLAQTVPRRPGQADEQLGQSVSELSGSLARLSEMRSQRAELLASIRSDLRSETPPACCCGSPTRPGNRGAAPKTSPNAAKPSAATATAAATAASAAAAAPSFINTAAHLAQFQSLNPTEGQQKRSENEPRPCRRQPFLASLSGSGAAAAAPTAQTEGLPALSEGGHLLGSQRSSPCPPVLTEHLLNLMVGIRLAGLSATTGYQQPAPGSGSFDPQQLHQYPTRFPANQFGSQPPPSSNWPVRIPASRHQLASSASSLLHQLTSSDLQPPPSSTGQFGSRPPTSANQFEIPAPPTSMASSDQPPHQLTQFGPSPPQSSTGQFGSQPPTSANQFGPSLLSRINWPSSGSQHSDPTSTGQFGSQPPTSTASVCFNDASATAIPHHQCGNFGILLATTRYFSDPVSTNRGLRPGGFPSNLPLRQGDSPSNLPLVRGIPPATGRFIREIPQQPGTSSIRFPQQPTSYSGISPATDRELRKFDCRNSRLEHLADFHSNRDFSQQQGSKLAQCPCNQDIPLPVVLLSNRDLQPVVTLSNRDLQPVVTLSNRDLANRNRDLQLVVTLSNRICNRWYSSATSICNGGYSQQPGFCNRWLLFSNGICNLVVTLSNRDLPGATLSNRLSSNRQTFLTNRDLQPRLFSATGRFAPGNFLSNQDLLRQLFSAHRICNRWLLSATRDLQPVATLNNQDLQPVVTLSNQDLHGGHSQGNRDLQPVAYFSNHNQDLYSGFSQQPGFCYRQLFSATGISATGFCTATLSNQDLLPATFLQQPASAPETFLSNRHLLPATFLSNRHLQPETFLSNRDLLPATFLSNRHLQQAGSLSQAALQSLSRAEPSALTESSARVNSRSTCHQTSARLRSEDTAAAAAAVLTPSVLTSAERELQVAEAALRKQSGVDKLSDNLLFNQLIADTERLGRRLPVSDAGNSIRAATAAELLCQLARSVSGLPPYWPDAKGESAVTAAPLRSTRTTRRQSSEPARCSAISARRFAQSAWSVRMALPSAAFLAPYWPRHQLKLDGKMPPLAEIAASLANQRPCVLADPQQLQQLYSNFHEIYTTEKKGVLVRQSSTSAAATAQAAAARPPTKSESAAPAASANGSPAKDFLQSLDAKHIRIEPVPEDKRRIRREDFNSSASRESRLKPEQVPNDPFSSLDPLWSHHKQQAAVENKK</sequence>
<dbReference type="Gene3D" id="1.25.40.280">
    <property type="entry name" value="alix/aip1 like domains"/>
    <property type="match status" value="1"/>
</dbReference>
<dbReference type="GO" id="GO:0032456">
    <property type="term" value="P:endocytic recycling"/>
    <property type="evidence" value="ECO:0007669"/>
    <property type="project" value="TreeGrafter"/>
</dbReference>
<dbReference type="PANTHER" id="PTHR23030">
    <property type="entry name" value="PCD6 INTERACTING PROTEIN-RELATED"/>
    <property type="match status" value="1"/>
</dbReference>
<dbReference type="PROSITE" id="PS51180">
    <property type="entry name" value="BRO1"/>
    <property type="match status" value="1"/>
</dbReference>
<evidence type="ECO:0000256" key="1">
    <source>
        <dbReference type="SAM" id="MobiDB-lite"/>
    </source>
</evidence>
<reference evidence="4" key="1">
    <citation type="submission" date="2016-11" db="UniProtKB">
        <authorList>
            <consortium name="WormBaseParasite"/>
        </authorList>
    </citation>
    <scope>IDENTIFICATION</scope>
</reference>
<dbReference type="InterPro" id="IPR038499">
    <property type="entry name" value="BRO1_sf"/>
</dbReference>